<dbReference type="EMBL" id="ML992514">
    <property type="protein sequence ID" value="KAF2219975.1"/>
    <property type="molecule type" value="Genomic_DNA"/>
</dbReference>
<evidence type="ECO:0000256" key="1">
    <source>
        <dbReference type="SAM" id="MobiDB-lite"/>
    </source>
</evidence>
<accession>A0A6A6G2K8</accession>
<organism evidence="2 3">
    <name type="scientific">Elsinoe ampelina</name>
    <dbReference type="NCBI Taxonomy" id="302913"/>
    <lineage>
        <taxon>Eukaryota</taxon>
        <taxon>Fungi</taxon>
        <taxon>Dikarya</taxon>
        <taxon>Ascomycota</taxon>
        <taxon>Pezizomycotina</taxon>
        <taxon>Dothideomycetes</taxon>
        <taxon>Dothideomycetidae</taxon>
        <taxon>Myriangiales</taxon>
        <taxon>Elsinoaceae</taxon>
        <taxon>Elsinoe</taxon>
    </lineage>
</organism>
<dbReference type="Proteomes" id="UP000799538">
    <property type="component" value="Unassembled WGS sequence"/>
</dbReference>
<protein>
    <submittedName>
        <fullName evidence="2">Uncharacterized protein</fullName>
    </submittedName>
</protein>
<evidence type="ECO:0000313" key="3">
    <source>
        <dbReference type="Proteomes" id="UP000799538"/>
    </source>
</evidence>
<proteinExistence type="predicted"/>
<gene>
    <name evidence="2" type="ORF">BDZ85DRAFT_252410</name>
</gene>
<feature type="compositionally biased region" description="Basic and acidic residues" evidence="1">
    <location>
        <begin position="394"/>
        <end position="406"/>
    </location>
</feature>
<dbReference type="AlphaFoldDB" id="A0A6A6G2K8"/>
<feature type="region of interest" description="Disordered" evidence="1">
    <location>
        <begin position="394"/>
        <end position="427"/>
    </location>
</feature>
<keyword evidence="3" id="KW-1185">Reference proteome</keyword>
<sequence length="427" mass="47685">MAVNANDMRSIAFEYPAAITGDKRTRIVIFRSPFIGHRWHDRNTILRQPEHVNPALHQWRLRNERIMLKKAKDDRLAAQKPYDASGVLYNTMSPLKGRTYTQSIPSLQQLATAEAVSRLSQIDAVELESLGKLPLKMIAEHLLRNLPSLRSLPAVLPSMLGETAAEVMIESCVATLCRERARIQAVCLALDVPAPHCTTSITLFQQLYDEDMFQAFRLMQNLTALLLKDCTAAMQALNWSYSCQGSLAGRVADLAQDGEFFLSLRVLLIHDSCIDCTIGDAGILSALPSLQLFGQHDPLAAAGQPTLSLQRGATGWRPVLWNVLWAGRFSPSMMDIWDSLRPWIRAHSIAEPYRHEPPHIHVVFGPHCSDMSFSHDVWASLSYLIKDSEYQVPERLDSGKGREKAKTGPRRVGSCSIRPVDPKSTCP</sequence>
<name>A0A6A6G2K8_9PEZI</name>
<evidence type="ECO:0000313" key="2">
    <source>
        <dbReference type="EMBL" id="KAF2219975.1"/>
    </source>
</evidence>
<reference evidence="3" key="1">
    <citation type="journal article" date="2020" name="Stud. Mycol.">
        <title>101 Dothideomycetes genomes: A test case for predicting lifestyles and emergence of pathogens.</title>
        <authorList>
            <person name="Haridas S."/>
            <person name="Albert R."/>
            <person name="Binder M."/>
            <person name="Bloem J."/>
            <person name="LaButti K."/>
            <person name="Salamov A."/>
            <person name="Andreopoulos B."/>
            <person name="Baker S."/>
            <person name="Barry K."/>
            <person name="Bills G."/>
            <person name="Bluhm B."/>
            <person name="Cannon C."/>
            <person name="Castanera R."/>
            <person name="Culley D."/>
            <person name="Daum C."/>
            <person name="Ezra D."/>
            <person name="Gonzalez J."/>
            <person name="Henrissat B."/>
            <person name="Kuo A."/>
            <person name="Liang C."/>
            <person name="Lipzen A."/>
            <person name="Lutzoni F."/>
            <person name="Magnuson J."/>
            <person name="Mondo S."/>
            <person name="Nolan M."/>
            <person name="Ohm R."/>
            <person name="Pangilinan J."/>
            <person name="Park H.-J."/>
            <person name="Ramirez L."/>
            <person name="Alfaro M."/>
            <person name="Sun H."/>
            <person name="Tritt A."/>
            <person name="Yoshinaga Y."/>
            <person name="Zwiers L.-H."/>
            <person name="Turgeon B."/>
            <person name="Goodwin S."/>
            <person name="Spatafora J."/>
            <person name="Crous P."/>
            <person name="Grigoriev I."/>
        </authorList>
    </citation>
    <scope>NUCLEOTIDE SEQUENCE [LARGE SCALE GENOMIC DNA]</scope>
    <source>
        <strain evidence="3">CECT 20119</strain>
    </source>
</reference>